<protein>
    <submittedName>
        <fullName evidence="2">Uncharacterized protein</fullName>
    </submittedName>
</protein>
<gene>
    <name evidence="2" type="ORF">K469DRAFT_710324</name>
</gene>
<feature type="region of interest" description="Disordered" evidence="1">
    <location>
        <begin position="1"/>
        <end position="25"/>
    </location>
</feature>
<proteinExistence type="predicted"/>
<accession>A0A6A6DY28</accession>
<name>A0A6A6DY28_9PEZI</name>
<sequence>MTAPTQLPATTTPSQQPATMAPSQQPVVTALPVPTTSSRASSADILLQKIKDDLANAPSIPEFPHLPPPPTAFFQYREQVSYPAGPYMLPQLWQSHEPREFSPVPVPHALRYRAQRVKGKAKSKTKARAPANPDSKGSCVDNAINLTSD</sequence>
<evidence type="ECO:0000256" key="1">
    <source>
        <dbReference type="SAM" id="MobiDB-lite"/>
    </source>
</evidence>
<feature type="region of interest" description="Disordered" evidence="1">
    <location>
        <begin position="115"/>
        <end position="149"/>
    </location>
</feature>
<feature type="compositionally biased region" description="Low complexity" evidence="1">
    <location>
        <begin position="1"/>
        <end position="22"/>
    </location>
</feature>
<reference evidence="2" key="1">
    <citation type="journal article" date="2020" name="Stud. Mycol.">
        <title>101 Dothideomycetes genomes: a test case for predicting lifestyles and emergence of pathogens.</title>
        <authorList>
            <person name="Haridas S."/>
            <person name="Albert R."/>
            <person name="Binder M."/>
            <person name="Bloem J."/>
            <person name="Labutti K."/>
            <person name="Salamov A."/>
            <person name="Andreopoulos B."/>
            <person name="Baker S."/>
            <person name="Barry K."/>
            <person name="Bills G."/>
            <person name="Bluhm B."/>
            <person name="Cannon C."/>
            <person name="Castanera R."/>
            <person name="Culley D."/>
            <person name="Daum C."/>
            <person name="Ezra D."/>
            <person name="Gonzalez J."/>
            <person name="Henrissat B."/>
            <person name="Kuo A."/>
            <person name="Liang C."/>
            <person name="Lipzen A."/>
            <person name="Lutzoni F."/>
            <person name="Magnuson J."/>
            <person name="Mondo S."/>
            <person name="Nolan M."/>
            <person name="Ohm R."/>
            <person name="Pangilinan J."/>
            <person name="Park H.-J."/>
            <person name="Ramirez L."/>
            <person name="Alfaro M."/>
            <person name="Sun H."/>
            <person name="Tritt A."/>
            <person name="Yoshinaga Y."/>
            <person name="Zwiers L.-H."/>
            <person name="Turgeon B."/>
            <person name="Goodwin S."/>
            <person name="Spatafora J."/>
            <person name="Crous P."/>
            <person name="Grigoriev I."/>
        </authorList>
    </citation>
    <scope>NUCLEOTIDE SEQUENCE</scope>
    <source>
        <strain evidence="2">CBS 207.26</strain>
    </source>
</reference>
<dbReference type="EMBL" id="ML994640">
    <property type="protein sequence ID" value="KAF2183943.1"/>
    <property type="molecule type" value="Genomic_DNA"/>
</dbReference>
<dbReference type="Proteomes" id="UP000800200">
    <property type="component" value="Unassembled WGS sequence"/>
</dbReference>
<organism evidence="2 3">
    <name type="scientific">Zopfia rhizophila CBS 207.26</name>
    <dbReference type="NCBI Taxonomy" id="1314779"/>
    <lineage>
        <taxon>Eukaryota</taxon>
        <taxon>Fungi</taxon>
        <taxon>Dikarya</taxon>
        <taxon>Ascomycota</taxon>
        <taxon>Pezizomycotina</taxon>
        <taxon>Dothideomycetes</taxon>
        <taxon>Dothideomycetes incertae sedis</taxon>
        <taxon>Zopfiaceae</taxon>
        <taxon>Zopfia</taxon>
    </lineage>
</organism>
<evidence type="ECO:0000313" key="3">
    <source>
        <dbReference type="Proteomes" id="UP000800200"/>
    </source>
</evidence>
<evidence type="ECO:0000313" key="2">
    <source>
        <dbReference type="EMBL" id="KAF2183943.1"/>
    </source>
</evidence>
<keyword evidence="3" id="KW-1185">Reference proteome</keyword>
<dbReference type="AlphaFoldDB" id="A0A6A6DY28"/>
<feature type="compositionally biased region" description="Basic residues" evidence="1">
    <location>
        <begin position="115"/>
        <end position="127"/>
    </location>
</feature>